<organism evidence="2 3">
    <name type="scientific">Stigmatella aurantiaca</name>
    <dbReference type="NCBI Taxonomy" id="41"/>
    <lineage>
        <taxon>Bacteria</taxon>
        <taxon>Pseudomonadati</taxon>
        <taxon>Myxococcota</taxon>
        <taxon>Myxococcia</taxon>
        <taxon>Myxococcales</taxon>
        <taxon>Cystobacterineae</taxon>
        <taxon>Archangiaceae</taxon>
        <taxon>Stigmatella</taxon>
    </lineage>
</organism>
<proteinExistence type="predicted"/>
<dbReference type="AlphaFoldDB" id="A0A1H7L3N1"/>
<sequence length="196" mass="21802">MLNPRGYGEEELVSNRASLLLYGGTEEERRSWAQEAAYHFEHEGALVEVRQAAELAPALQRPKGVVFIPDVSKLGREAQGAILRCLQTQEERPKLVVAILGSAEAALERGVLRDDLHYRLHQAQVNLAQPGLRETLKERWARLAELRAAKEAETRAAAERDLQAAMNRAPGTVTRLTPQQRKAQGAKPSARKTGRR</sequence>
<gene>
    <name evidence="2" type="ORF">SAMN05444354_10396</name>
</gene>
<evidence type="ECO:0000256" key="1">
    <source>
        <dbReference type="SAM" id="MobiDB-lite"/>
    </source>
</evidence>
<protein>
    <submittedName>
        <fullName evidence="2">Uncharacterized protein</fullName>
    </submittedName>
</protein>
<dbReference type="Gene3D" id="3.40.50.300">
    <property type="entry name" value="P-loop containing nucleotide triphosphate hydrolases"/>
    <property type="match status" value="1"/>
</dbReference>
<dbReference type="Proteomes" id="UP000182719">
    <property type="component" value="Unassembled WGS sequence"/>
</dbReference>
<dbReference type="EMBL" id="FOAP01000003">
    <property type="protein sequence ID" value="SEK93005.1"/>
    <property type="molecule type" value="Genomic_DNA"/>
</dbReference>
<dbReference type="SUPFAM" id="SSF52540">
    <property type="entry name" value="P-loop containing nucleoside triphosphate hydrolases"/>
    <property type="match status" value="1"/>
</dbReference>
<feature type="region of interest" description="Disordered" evidence="1">
    <location>
        <begin position="154"/>
        <end position="196"/>
    </location>
</feature>
<reference evidence="3" key="1">
    <citation type="submission" date="2016-10" db="EMBL/GenBank/DDBJ databases">
        <authorList>
            <person name="Varghese N."/>
            <person name="Submissions S."/>
        </authorList>
    </citation>
    <scope>NUCLEOTIDE SEQUENCE [LARGE SCALE GENOMIC DNA]</scope>
    <source>
        <strain evidence="3">DSM 17044</strain>
    </source>
</reference>
<keyword evidence="3" id="KW-1185">Reference proteome</keyword>
<dbReference type="InterPro" id="IPR027417">
    <property type="entry name" value="P-loop_NTPase"/>
</dbReference>
<evidence type="ECO:0000313" key="2">
    <source>
        <dbReference type="EMBL" id="SEK93005.1"/>
    </source>
</evidence>
<evidence type="ECO:0000313" key="3">
    <source>
        <dbReference type="Proteomes" id="UP000182719"/>
    </source>
</evidence>
<name>A0A1H7L3N1_STIAU</name>
<accession>A0A1H7L3N1</accession>